<name>A0A383WHS8_TETOB</name>
<proteinExistence type="predicted"/>
<dbReference type="InterPro" id="IPR001005">
    <property type="entry name" value="SANT/Myb"/>
</dbReference>
<dbReference type="InterPro" id="IPR050560">
    <property type="entry name" value="MYB_TF"/>
</dbReference>
<evidence type="ECO:0000256" key="1">
    <source>
        <dbReference type="SAM" id="MobiDB-lite"/>
    </source>
</evidence>
<evidence type="ECO:0000313" key="4">
    <source>
        <dbReference type="EMBL" id="SZX77000.1"/>
    </source>
</evidence>
<keyword evidence="5" id="KW-1185">Reference proteome</keyword>
<reference evidence="4 5" key="1">
    <citation type="submission" date="2016-10" db="EMBL/GenBank/DDBJ databases">
        <authorList>
            <person name="Cai Z."/>
        </authorList>
    </citation>
    <scope>NUCLEOTIDE SEQUENCE [LARGE SCALE GENOMIC DNA]</scope>
</reference>
<dbReference type="GO" id="GO:0000978">
    <property type="term" value="F:RNA polymerase II cis-regulatory region sequence-specific DNA binding"/>
    <property type="evidence" value="ECO:0007669"/>
    <property type="project" value="TreeGrafter"/>
</dbReference>
<dbReference type="PANTHER" id="PTHR45614:SF232">
    <property type="entry name" value="TRANSCRIPTION FACTOR MYB3R-2"/>
    <property type="match status" value="1"/>
</dbReference>
<evidence type="ECO:0000259" key="2">
    <source>
        <dbReference type="PROSITE" id="PS50090"/>
    </source>
</evidence>
<gene>
    <name evidence="4" type="ORF">BQ4739_LOCUS17361</name>
</gene>
<dbReference type="CDD" id="cd00167">
    <property type="entry name" value="SANT"/>
    <property type="match status" value="2"/>
</dbReference>
<dbReference type="GO" id="GO:0000981">
    <property type="term" value="F:DNA-binding transcription factor activity, RNA polymerase II-specific"/>
    <property type="evidence" value="ECO:0007669"/>
    <property type="project" value="TreeGrafter"/>
</dbReference>
<dbReference type="EMBL" id="FNXT01001271">
    <property type="protein sequence ID" value="SZX77000.1"/>
    <property type="molecule type" value="Genomic_DNA"/>
</dbReference>
<dbReference type="InterPro" id="IPR009057">
    <property type="entry name" value="Homeodomain-like_sf"/>
</dbReference>
<accession>A0A383WHS8</accession>
<dbReference type="SMART" id="SM00717">
    <property type="entry name" value="SANT"/>
    <property type="match status" value="2"/>
</dbReference>
<evidence type="ECO:0000259" key="3">
    <source>
        <dbReference type="PROSITE" id="PS51294"/>
    </source>
</evidence>
<dbReference type="AlphaFoldDB" id="A0A383WHS8"/>
<sequence length="465" mass="49032">MSTHAAQKAARRRRYPVAKVKGGWTDAEDAALKSLVTEHGEGNWSAIARCLNSLFAKGSEEGRIGKQCRERWNHHLRPDIRKDAWTQEEEAQLVAAHKMYGNRWSDIAKLLRGRTENAVKNHWNATLRRKDMMTRPCPGGTAPPTALRSYMVAMGLLAPPPAAQQQAWRQQQHWACEQQQEEAVVPAAEGDAASAEPAAEAGQCAGDASSGRSRSSSPCSSSSTSNQVGSKRQCEPENEGALLPAAAAAALDALEHQRSAKRCKAAAAAVQQQQQLGASSMSPAVLSPAVSPVLSPCSSEHSMQAGWHDLSLAGSEQRAQAQQQQLLQAQQQAVAAMGSASMLGAAAHQQAWQQQQQQQLLAMHQLLAMLQAPAAAPAVAGWDSKRGSSGSEADVAPCTAYGAAAGLGSSSVDAAVQAAAASLQIKPLVLHALPATEEQQQQQGVDGVDASDIQAAELMLALRAG</sequence>
<dbReference type="GO" id="GO:0005634">
    <property type="term" value="C:nucleus"/>
    <property type="evidence" value="ECO:0007669"/>
    <property type="project" value="TreeGrafter"/>
</dbReference>
<dbReference type="PANTHER" id="PTHR45614">
    <property type="entry name" value="MYB PROTEIN-RELATED"/>
    <property type="match status" value="1"/>
</dbReference>
<feature type="domain" description="Myb-like" evidence="2">
    <location>
        <begin position="77"/>
        <end position="127"/>
    </location>
</feature>
<dbReference type="Pfam" id="PF00249">
    <property type="entry name" value="Myb_DNA-binding"/>
    <property type="match status" value="2"/>
</dbReference>
<feature type="region of interest" description="Disordered" evidence="1">
    <location>
        <begin position="163"/>
        <end position="237"/>
    </location>
</feature>
<feature type="compositionally biased region" description="Low complexity" evidence="1">
    <location>
        <begin position="209"/>
        <end position="225"/>
    </location>
</feature>
<dbReference type="PROSITE" id="PS51294">
    <property type="entry name" value="HTH_MYB"/>
    <property type="match status" value="2"/>
</dbReference>
<dbReference type="SUPFAM" id="SSF46689">
    <property type="entry name" value="Homeodomain-like"/>
    <property type="match status" value="1"/>
</dbReference>
<dbReference type="Gene3D" id="1.10.10.60">
    <property type="entry name" value="Homeodomain-like"/>
    <property type="match status" value="2"/>
</dbReference>
<dbReference type="Proteomes" id="UP000256970">
    <property type="component" value="Unassembled WGS sequence"/>
</dbReference>
<feature type="domain" description="HTH myb-type" evidence="3">
    <location>
        <begin position="19"/>
        <end position="76"/>
    </location>
</feature>
<protein>
    <submittedName>
        <fullName evidence="4">Uncharacterized protein</fullName>
    </submittedName>
</protein>
<feature type="domain" description="Myb-like" evidence="2">
    <location>
        <begin position="21"/>
        <end position="76"/>
    </location>
</feature>
<organism evidence="4 5">
    <name type="scientific">Tetradesmus obliquus</name>
    <name type="common">Green alga</name>
    <name type="synonym">Acutodesmus obliquus</name>
    <dbReference type="NCBI Taxonomy" id="3088"/>
    <lineage>
        <taxon>Eukaryota</taxon>
        <taxon>Viridiplantae</taxon>
        <taxon>Chlorophyta</taxon>
        <taxon>core chlorophytes</taxon>
        <taxon>Chlorophyceae</taxon>
        <taxon>CS clade</taxon>
        <taxon>Sphaeropleales</taxon>
        <taxon>Scenedesmaceae</taxon>
        <taxon>Tetradesmus</taxon>
    </lineage>
</organism>
<dbReference type="InterPro" id="IPR017930">
    <property type="entry name" value="Myb_dom"/>
</dbReference>
<evidence type="ECO:0000313" key="5">
    <source>
        <dbReference type="Proteomes" id="UP000256970"/>
    </source>
</evidence>
<dbReference type="STRING" id="3088.A0A383WHS8"/>
<feature type="domain" description="HTH myb-type" evidence="3">
    <location>
        <begin position="77"/>
        <end position="131"/>
    </location>
</feature>
<dbReference type="PROSITE" id="PS50090">
    <property type="entry name" value="MYB_LIKE"/>
    <property type="match status" value="2"/>
</dbReference>
<feature type="compositionally biased region" description="Low complexity" evidence="1">
    <location>
        <begin position="163"/>
        <end position="202"/>
    </location>
</feature>